<keyword evidence="1" id="KW-0732">Signal</keyword>
<evidence type="ECO:0000313" key="2">
    <source>
        <dbReference type="EMBL" id="MVA97935.1"/>
    </source>
</evidence>
<protein>
    <submittedName>
        <fullName evidence="2">Uncharacterized protein</fullName>
    </submittedName>
</protein>
<feature type="signal peptide" evidence="1">
    <location>
        <begin position="1"/>
        <end position="24"/>
    </location>
</feature>
<feature type="chain" id="PRO_5033021784" evidence="1">
    <location>
        <begin position="25"/>
        <end position="126"/>
    </location>
</feature>
<accession>A0A844QF75</accession>
<keyword evidence="3" id="KW-1185">Reference proteome</keyword>
<dbReference type="Proteomes" id="UP000463224">
    <property type="component" value="Unassembled WGS sequence"/>
</dbReference>
<dbReference type="EMBL" id="WPHG01000002">
    <property type="protein sequence ID" value="MVA97935.1"/>
    <property type="molecule type" value="Genomic_DNA"/>
</dbReference>
<dbReference type="AlphaFoldDB" id="A0A844QF75"/>
<evidence type="ECO:0000256" key="1">
    <source>
        <dbReference type="SAM" id="SignalP"/>
    </source>
</evidence>
<name>A0A844QF75_9HYPH</name>
<reference evidence="2 3" key="1">
    <citation type="submission" date="2019-12" db="EMBL/GenBank/DDBJ databases">
        <title>Nitratireductor arenosus sp. nov., Isolated from sea sand, Jeju island, South Korea.</title>
        <authorList>
            <person name="Kim W."/>
        </authorList>
    </citation>
    <scope>NUCLEOTIDE SEQUENCE [LARGE SCALE GENOMIC DNA]</scope>
    <source>
        <strain evidence="2 3">CAU 1489</strain>
    </source>
</reference>
<organism evidence="2 3">
    <name type="scientific">Nitratireductor arenosus</name>
    <dbReference type="NCBI Taxonomy" id="2682096"/>
    <lineage>
        <taxon>Bacteria</taxon>
        <taxon>Pseudomonadati</taxon>
        <taxon>Pseudomonadota</taxon>
        <taxon>Alphaproteobacteria</taxon>
        <taxon>Hyphomicrobiales</taxon>
        <taxon>Phyllobacteriaceae</taxon>
        <taxon>Nitratireductor</taxon>
    </lineage>
</organism>
<sequence length="126" mass="13498">MLTIRHFCAACCVALLAAAGTAHAGEADVTAVEISPRADGTYRFDVTVRHADTGWDHYADRWEVVGEDGAVLATRVLAHPHVDEQPFTRSQDGVAVPPGLRTVTVRAHDSVHGFGGRAMTVVLPDR</sequence>
<gene>
    <name evidence="2" type="ORF">GN330_11830</name>
</gene>
<proteinExistence type="predicted"/>
<evidence type="ECO:0000313" key="3">
    <source>
        <dbReference type="Proteomes" id="UP000463224"/>
    </source>
</evidence>
<comment type="caution">
    <text evidence="2">The sequence shown here is derived from an EMBL/GenBank/DDBJ whole genome shotgun (WGS) entry which is preliminary data.</text>
</comment>